<sequence length="52" mass="5087">MSCFRCLAGGTIICGVVVSQRSPATPPSILLASDGPADDSGGKPPSVVGPNC</sequence>
<dbReference type="Proteomes" id="UP001605989">
    <property type="component" value="Unassembled WGS sequence"/>
</dbReference>
<proteinExistence type="predicted"/>
<name>A0ABW7DN59_9FIRM</name>
<evidence type="ECO:0000313" key="2">
    <source>
        <dbReference type="EMBL" id="MFG6272505.1"/>
    </source>
</evidence>
<comment type="caution">
    <text evidence="2">The sequence shown here is derived from an EMBL/GenBank/DDBJ whole genome shotgun (WGS) entry which is preliminary data.</text>
</comment>
<accession>A0ABW7DN59</accession>
<evidence type="ECO:0000256" key="1">
    <source>
        <dbReference type="SAM" id="MobiDB-lite"/>
    </source>
</evidence>
<reference evidence="2 3" key="1">
    <citation type="submission" date="2024-10" db="EMBL/GenBank/DDBJ databases">
        <authorList>
            <person name="Sang B.-I."/>
            <person name="Prabhaharan D."/>
        </authorList>
    </citation>
    <scope>NUCLEOTIDE SEQUENCE [LARGE SCALE GENOMIC DNA]</scope>
    <source>
        <strain evidence="2 3">MH</strain>
    </source>
</reference>
<feature type="region of interest" description="Disordered" evidence="1">
    <location>
        <begin position="25"/>
        <end position="52"/>
    </location>
</feature>
<evidence type="ECO:0000313" key="3">
    <source>
        <dbReference type="Proteomes" id="UP001605989"/>
    </source>
</evidence>
<keyword evidence="3" id="KW-1185">Reference proteome</keyword>
<protein>
    <recommendedName>
        <fullName evidence="4">Secreted protein</fullName>
    </recommendedName>
</protein>
<gene>
    <name evidence="2" type="ORF">ACGTZG_04815</name>
</gene>
<organism evidence="2 3">
    <name type="scientific">Megasphaera hexanoica</name>
    <dbReference type="NCBI Taxonomy" id="1675036"/>
    <lineage>
        <taxon>Bacteria</taxon>
        <taxon>Bacillati</taxon>
        <taxon>Bacillota</taxon>
        <taxon>Negativicutes</taxon>
        <taxon>Veillonellales</taxon>
        <taxon>Veillonellaceae</taxon>
        <taxon>Megasphaera</taxon>
    </lineage>
</organism>
<evidence type="ECO:0008006" key="4">
    <source>
        <dbReference type="Google" id="ProtNLM"/>
    </source>
</evidence>
<dbReference type="EMBL" id="JBIEKR010000003">
    <property type="protein sequence ID" value="MFG6272505.1"/>
    <property type="molecule type" value="Genomic_DNA"/>
</dbReference>